<dbReference type="HOGENOM" id="CLU_103448_0_0_1"/>
<sequence>MSPATSSSFTVLDTRDIEAQIVAGTYESFDSSFSTPISAITHTPRTSLLLEQTAAIDPLDEFFGASRTSRSLHGTQDSRHDAFLLPVHHDDILPPYSESSELPAYSRFEEHPTLAMYLFKFGFLFPLFWVAGAFILLSPLLAPEDWETNKTEAERQALIQSLRRAEVRWAKRCLIAFSIFSLAATIAIVVAVLILKS</sequence>
<protein>
    <submittedName>
        <fullName evidence="2">Uncharacterized protein</fullName>
    </submittedName>
</protein>
<evidence type="ECO:0000313" key="3">
    <source>
        <dbReference type="Proteomes" id="UP000006352"/>
    </source>
</evidence>
<dbReference type="OrthoDB" id="3358294at2759"/>
<accession>J4GSA2</accession>
<keyword evidence="1" id="KW-0472">Membrane</keyword>
<keyword evidence="3" id="KW-1185">Reference proteome</keyword>
<feature type="transmembrane region" description="Helical" evidence="1">
    <location>
        <begin position="117"/>
        <end position="137"/>
    </location>
</feature>
<dbReference type="EMBL" id="HE797138">
    <property type="protein sequence ID" value="CCM04010.1"/>
    <property type="molecule type" value="Genomic_DNA"/>
</dbReference>
<keyword evidence="1" id="KW-0812">Transmembrane</keyword>
<feature type="transmembrane region" description="Helical" evidence="1">
    <location>
        <begin position="174"/>
        <end position="195"/>
    </location>
</feature>
<keyword evidence="1" id="KW-1133">Transmembrane helix</keyword>
<gene>
    <name evidence="2" type="ORF">FIBRA_06167</name>
</gene>
<proteinExistence type="predicted"/>
<evidence type="ECO:0000313" key="2">
    <source>
        <dbReference type="EMBL" id="CCM04010.1"/>
    </source>
</evidence>
<dbReference type="InParanoid" id="J4GSA2"/>
<dbReference type="RefSeq" id="XP_012183293.1">
    <property type="nucleotide sequence ID" value="XM_012327903.1"/>
</dbReference>
<organism evidence="2 3">
    <name type="scientific">Fibroporia radiculosa</name>
    <dbReference type="NCBI Taxonomy" id="599839"/>
    <lineage>
        <taxon>Eukaryota</taxon>
        <taxon>Fungi</taxon>
        <taxon>Dikarya</taxon>
        <taxon>Basidiomycota</taxon>
        <taxon>Agaricomycotina</taxon>
        <taxon>Agaricomycetes</taxon>
        <taxon>Polyporales</taxon>
        <taxon>Fibroporiaceae</taxon>
        <taxon>Fibroporia</taxon>
    </lineage>
</organism>
<name>J4GSA2_9APHY</name>
<reference evidence="2 3" key="1">
    <citation type="journal article" date="2012" name="Appl. Environ. Microbiol.">
        <title>Short-read sequencing for genomic analysis of the brown rot fungus Fibroporia radiculosa.</title>
        <authorList>
            <person name="Tang J.D."/>
            <person name="Perkins A.D."/>
            <person name="Sonstegard T.S."/>
            <person name="Schroeder S.G."/>
            <person name="Burgess S.C."/>
            <person name="Diehl S.V."/>
        </authorList>
    </citation>
    <scope>NUCLEOTIDE SEQUENCE [LARGE SCALE GENOMIC DNA]</scope>
    <source>
        <strain evidence="2 3">TFFH 294</strain>
    </source>
</reference>
<evidence type="ECO:0000256" key="1">
    <source>
        <dbReference type="SAM" id="Phobius"/>
    </source>
</evidence>
<dbReference type="Proteomes" id="UP000006352">
    <property type="component" value="Unassembled WGS sequence"/>
</dbReference>
<dbReference type="GeneID" id="24098921"/>
<dbReference type="AlphaFoldDB" id="J4GSA2"/>